<dbReference type="OrthoDB" id="678471at2"/>
<dbReference type="Proteomes" id="UP000263900">
    <property type="component" value="Chromosome"/>
</dbReference>
<keyword evidence="2" id="KW-1185">Reference proteome</keyword>
<evidence type="ECO:0000313" key="2">
    <source>
        <dbReference type="Proteomes" id="UP000263900"/>
    </source>
</evidence>
<dbReference type="KEGG" id="pseg:D3H65_09285"/>
<proteinExistence type="predicted"/>
<dbReference type="AlphaFoldDB" id="A0A3B7MI93"/>
<dbReference type="RefSeq" id="WP_119050041.1">
    <property type="nucleotide sequence ID" value="NZ_CP032157.1"/>
</dbReference>
<reference evidence="1 2" key="1">
    <citation type="submission" date="2018-09" db="EMBL/GenBank/DDBJ databases">
        <title>Genome sequencing of strain 6GH32-13.</title>
        <authorList>
            <person name="Weon H.-Y."/>
            <person name="Heo J."/>
            <person name="Kwon S.-W."/>
        </authorList>
    </citation>
    <scope>NUCLEOTIDE SEQUENCE [LARGE SCALE GENOMIC DNA]</scope>
    <source>
        <strain evidence="1 2">5GH32-13</strain>
    </source>
</reference>
<dbReference type="EMBL" id="CP032157">
    <property type="protein sequence ID" value="AXY74154.1"/>
    <property type="molecule type" value="Genomic_DNA"/>
</dbReference>
<sequence>MDNKSTSNPMEHTANIKKEFKVLINHLRQDVLKVDDPAAKALFETSAEVLVGLEKAFSDYENKNEPAWKK</sequence>
<protein>
    <submittedName>
        <fullName evidence="1">Uncharacterized protein</fullName>
    </submittedName>
</protein>
<gene>
    <name evidence="1" type="ORF">D3H65_09285</name>
</gene>
<evidence type="ECO:0000313" key="1">
    <source>
        <dbReference type="EMBL" id="AXY74154.1"/>
    </source>
</evidence>
<accession>A0A3B7MI93</accession>
<name>A0A3B7MI93_9BACT</name>
<organism evidence="1 2">
    <name type="scientific">Paraflavitalea soli</name>
    <dbReference type="NCBI Taxonomy" id="2315862"/>
    <lineage>
        <taxon>Bacteria</taxon>
        <taxon>Pseudomonadati</taxon>
        <taxon>Bacteroidota</taxon>
        <taxon>Chitinophagia</taxon>
        <taxon>Chitinophagales</taxon>
        <taxon>Chitinophagaceae</taxon>
        <taxon>Paraflavitalea</taxon>
    </lineage>
</organism>